<name>A0A6L2NTW4_TANCI</name>
<gene>
    <name evidence="1" type="ORF">Tci_061598</name>
</gene>
<organism evidence="1">
    <name type="scientific">Tanacetum cinerariifolium</name>
    <name type="common">Dalmatian daisy</name>
    <name type="synonym">Chrysanthemum cinerariifolium</name>
    <dbReference type="NCBI Taxonomy" id="118510"/>
    <lineage>
        <taxon>Eukaryota</taxon>
        <taxon>Viridiplantae</taxon>
        <taxon>Streptophyta</taxon>
        <taxon>Embryophyta</taxon>
        <taxon>Tracheophyta</taxon>
        <taxon>Spermatophyta</taxon>
        <taxon>Magnoliopsida</taxon>
        <taxon>eudicotyledons</taxon>
        <taxon>Gunneridae</taxon>
        <taxon>Pentapetalae</taxon>
        <taxon>asterids</taxon>
        <taxon>campanulids</taxon>
        <taxon>Asterales</taxon>
        <taxon>Asteraceae</taxon>
        <taxon>Asteroideae</taxon>
        <taxon>Anthemideae</taxon>
        <taxon>Anthemidinae</taxon>
        <taxon>Tanacetum</taxon>
    </lineage>
</organism>
<proteinExistence type="predicted"/>
<evidence type="ECO:0000313" key="1">
    <source>
        <dbReference type="EMBL" id="GEU89620.1"/>
    </source>
</evidence>
<dbReference type="GO" id="GO:0003964">
    <property type="term" value="F:RNA-directed DNA polymerase activity"/>
    <property type="evidence" value="ECO:0007669"/>
    <property type="project" value="UniProtKB-KW"/>
</dbReference>
<sequence length="536" mass="61891">MADNRTMKELLQAPTEGYEEAIVIPKINSDHFEIKTNLLQLVQANPYHGFERDNPHTHINNFKRITLTLKYRYVPNDVIKLMMFPYSLEGSARIGFHRHESQTPYPYHEGKDIIDEYYHKLIQVWFAHRIHEIREYVCIEGGLDLVNPDIRLTMLNLGLVGGMWDRRISIGQTSNENLGLSTLEPLIELIIEHCTGKCNRIIGSEMVRTNDSGSTVNEYLTKIKSDSGPGIVKPLFEENIKFELWGQCIEELKENLFYEKNDEDPHQHISNIIEIIDLFHSPDVARDQLRIFYHGLDTKTRLKLDFKGPIPQMTPTKGMEDIKELSAHSFSWYNEGDIKTENKDFQTVLNQIHYFEDNMNTMTIEVKMAQHKYETPMEGRISNLEETLNFFIKESRIKQKESENLVWGKVGIDKALADLGANISLIPYSMYARLDLGELKPTLLDMKEDHKIPIILGRPFLATSDAMIDVFNKKISFEVGNETITLDIEKSMKFSTPEDDECLSIDLIDNVVSELVKEILPSSILDSFLFEPILNF</sequence>
<keyword evidence="1" id="KW-0695">RNA-directed DNA polymerase</keyword>
<dbReference type="PANTHER" id="PTHR33067">
    <property type="entry name" value="RNA-DIRECTED DNA POLYMERASE-RELATED"/>
    <property type="match status" value="1"/>
</dbReference>
<keyword evidence="1" id="KW-0808">Transferase</keyword>
<keyword evidence="1" id="KW-0548">Nucleotidyltransferase</keyword>
<dbReference type="AlphaFoldDB" id="A0A6L2NTW4"/>
<protein>
    <submittedName>
        <fullName evidence="1">Reverse transcriptase domain-containing protein</fullName>
    </submittedName>
</protein>
<dbReference type="EMBL" id="BKCJ010010003">
    <property type="protein sequence ID" value="GEU89620.1"/>
    <property type="molecule type" value="Genomic_DNA"/>
</dbReference>
<reference evidence="1" key="1">
    <citation type="journal article" date="2019" name="Sci. Rep.">
        <title>Draft genome of Tanacetum cinerariifolium, the natural source of mosquito coil.</title>
        <authorList>
            <person name="Yamashiro T."/>
            <person name="Shiraishi A."/>
            <person name="Satake H."/>
            <person name="Nakayama K."/>
        </authorList>
    </citation>
    <scope>NUCLEOTIDE SEQUENCE</scope>
</reference>
<accession>A0A6L2NTW4</accession>
<comment type="caution">
    <text evidence="1">The sequence shown here is derived from an EMBL/GenBank/DDBJ whole genome shotgun (WGS) entry which is preliminary data.</text>
</comment>
<dbReference type="PANTHER" id="PTHR33067:SF9">
    <property type="entry name" value="RNA-DIRECTED DNA POLYMERASE"/>
    <property type="match status" value="1"/>
</dbReference>